<keyword evidence="2" id="KW-0813">Transport</keyword>
<dbReference type="Pfam" id="PF07690">
    <property type="entry name" value="MFS_1"/>
    <property type="match status" value="1"/>
</dbReference>
<dbReference type="InterPro" id="IPR036259">
    <property type="entry name" value="MFS_trans_sf"/>
</dbReference>
<dbReference type="InParanoid" id="Q0UZB3"/>
<evidence type="ECO:0000256" key="4">
    <source>
        <dbReference type="ARBA" id="ARBA00022989"/>
    </source>
</evidence>
<dbReference type="Gene3D" id="1.20.1250.20">
    <property type="entry name" value="MFS general substrate transporter like domains"/>
    <property type="match status" value="2"/>
</dbReference>
<reference evidence="9" key="1">
    <citation type="journal article" date="2007" name="Plant Cell">
        <title>Dothideomycete-plant interactions illuminated by genome sequencing and EST analysis of the wheat pathogen Stagonospora nodorum.</title>
        <authorList>
            <person name="Hane J.K."/>
            <person name="Lowe R.G."/>
            <person name="Solomon P.S."/>
            <person name="Tan K.C."/>
            <person name="Schoch C.L."/>
            <person name="Spatafora J.W."/>
            <person name="Crous P.W."/>
            <person name="Kodira C."/>
            <person name="Birren B.W."/>
            <person name="Galagan J.E."/>
            <person name="Torriani S.F."/>
            <person name="McDonald B.A."/>
            <person name="Oliver R.P."/>
        </authorList>
    </citation>
    <scope>NUCLEOTIDE SEQUENCE [LARGE SCALE GENOMIC DNA]</scope>
    <source>
        <strain evidence="9">SN15 / ATCC MYA-4574 / FGSC 10173</strain>
    </source>
</reference>
<evidence type="ECO:0000256" key="7">
    <source>
        <dbReference type="SAM" id="Phobius"/>
    </source>
</evidence>
<dbReference type="STRING" id="321614.Q0UZB3"/>
<dbReference type="PANTHER" id="PTHR43791">
    <property type="entry name" value="PERMEASE-RELATED"/>
    <property type="match status" value="1"/>
</dbReference>
<evidence type="ECO:0000313" key="9">
    <source>
        <dbReference type="Proteomes" id="UP000001055"/>
    </source>
</evidence>
<accession>Q0UZB3</accession>
<evidence type="ECO:0000256" key="3">
    <source>
        <dbReference type="ARBA" id="ARBA00022692"/>
    </source>
</evidence>
<organism evidence="8 9">
    <name type="scientific">Phaeosphaeria nodorum (strain SN15 / ATCC MYA-4574 / FGSC 10173)</name>
    <name type="common">Glume blotch fungus</name>
    <name type="synonym">Parastagonospora nodorum</name>
    <dbReference type="NCBI Taxonomy" id="321614"/>
    <lineage>
        <taxon>Eukaryota</taxon>
        <taxon>Fungi</taxon>
        <taxon>Dikarya</taxon>
        <taxon>Ascomycota</taxon>
        <taxon>Pezizomycotina</taxon>
        <taxon>Dothideomycetes</taxon>
        <taxon>Pleosporomycetidae</taxon>
        <taxon>Pleosporales</taxon>
        <taxon>Pleosporineae</taxon>
        <taxon>Phaeosphaeriaceae</taxon>
        <taxon>Parastagonospora</taxon>
    </lineage>
</organism>
<evidence type="ECO:0000256" key="2">
    <source>
        <dbReference type="ARBA" id="ARBA00022448"/>
    </source>
</evidence>
<dbReference type="FunFam" id="1.20.1250.20:FF:000516">
    <property type="entry name" value="Alternative sulfate transporter"/>
    <property type="match status" value="1"/>
</dbReference>
<dbReference type="PANTHER" id="PTHR43791:SF32">
    <property type="entry name" value="MAJOR FACILITATOR SUPERFAMILY (MFS) PROFILE DOMAIN-CONTAINING PROTEIN"/>
    <property type="match status" value="1"/>
</dbReference>
<keyword evidence="5 7" id="KW-0472">Membrane</keyword>
<dbReference type="SUPFAM" id="SSF103473">
    <property type="entry name" value="MFS general substrate transporter"/>
    <property type="match status" value="1"/>
</dbReference>
<dbReference type="InterPro" id="IPR011701">
    <property type="entry name" value="MFS"/>
</dbReference>
<protein>
    <recommendedName>
        <fullName evidence="10">Major facilitator superfamily (MFS) profile domain-containing protein</fullName>
    </recommendedName>
</protein>
<keyword evidence="4 7" id="KW-1133">Transmembrane helix</keyword>
<dbReference type="GO" id="GO:0022857">
    <property type="term" value="F:transmembrane transporter activity"/>
    <property type="evidence" value="ECO:0000318"/>
    <property type="project" value="GO_Central"/>
</dbReference>
<evidence type="ECO:0000256" key="1">
    <source>
        <dbReference type="ARBA" id="ARBA00004141"/>
    </source>
</evidence>
<evidence type="ECO:0008006" key="10">
    <source>
        <dbReference type="Google" id="ProtNLM"/>
    </source>
</evidence>
<evidence type="ECO:0000313" key="8">
    <source>
        <dbReference type="EMBL" id="EAT89632.2"/>
    </source>
</evidence>
<feature type="transmembrane region" description="Helical" evidence="7">
    <location>
        <begin position="340"/>
        <end position="361"/>
    </location>
</feature>
<feature type="transmembrane region" description="Helical" evidence="7">
    <location>
        <begin position="310"/>
        <end position="328"/>
    </location>
</feature>
<sequence length="459" mass="50132">MNDVSTQPNGSVSVPLEGVDEKQLAPICSRSDQAEVVSWTTEQEAKVLDRGNISNALTDTITQDLGITNDDVNLGNQLMLAGIVVAELPSNMLLQKVGAPVWLTGQMGIWGTIALTQTWVTNKSSFFATRFILGVFEGGYVPGGQYMLSLFYTREELATRTAVFYFGNYFAAATGSLMAAGILKLAGTNGLSGWQWLHTKPIHCYFDCFSEKKRSILSARMSAQNNADKADLSWTKVKGALLDFRLWLHMIINMASLAPKGGLQLYGPSVIKGLGFSKTRANALNSISSYLVVVFSFAISYASDKTHQRGLWCIVAFAWSIAFSGALYGLPLNANRWTRFWIFTFLGSGNALAQGLNDAWVSANAQTSAGRSIGLALAVMGSNLGGLAGQQMFRQSDAPRYQRGFLAILCLYVGSIVLTVATIAAYWWTNKKLKREYQERESRDDVGDVTETGPFKCQL</sequence>
<gene>
    <name evidence="8" type="ORF">SNOG_02901</name>
</gene>
<dbReference type="KEGG" id="pno:SNOG_02901"/>
<name>Q0UZB3_PHANO</name>
<feature type="transmembrane region" description="Helical" evidence="7">
    <location>
        <begin position="373"/>
        <end position="393"/>
    </location>
</feature>
<keyword evidence="3 7" id="KW-0812">Transmembrane</keyword>
<evidence type="ECO:0000256" key="6">
    <source>
        <dbReference type="SAM" id="MobiDB-lite"/>
    </source>
</evidence>
<feature type="transmembrane region" description="Helical" evidence="7">
    <location>
        <begin position="405"/>
        <end position="428"/>
    </location>
</feature>
<dbReference type="GeneID" id="5970352"/>
<dbReference type="EMBL" id="CH445328">
    <property type="protein sequence ID" value="EAT89632.2"/>
    <property type="molecule type" value="Genomic_DNA"/>
</dbReference>
<dbReference type="GO" id="GO:0016020">
    <property type="term" value="C:membrane"/>
    <property type="evidence" value="ECO:0000318"/>
    <property type="project" value="GO_Central"/>
</dbReference>
<dbReference type="VEuPathDB" id="FungiDB:JI435_029010"/>
<feature type="transmembrane region" description="Helical" evidence="7">
    <location>
        <begin position="287"/>
        <end position="303"/>
    </location>
</feature>
<proteinExistence type="predicted"/>
<dbReference type="AlphaFoldDB" id="Q0UZB3"/>
<feature type="region of interest" description="Disordered" evidence="6">
    <location>
        <begin position="439"/>
        <end position="459"/>
    </location>
</feature>
<evidence type="ECO:0000256" key="5">
    <source>
        <dbReference type="ARBA" id="ARBA00023136"/>
    </source>
</evidence>
<comment type="subcellular location">
    <subcellularLocation>
        <location evidence="1">Membrane</location>
        <topology evidence="1">Multi-pass membrane protein</topology>
    </subcellularLocation>
</comment>
<dbReference type="RefSeq" id="XP_001793495.1">
    <property type="nucleotide sequence ID" value="XM_001793443.1"/>
</dbReference>
<dbReference type="Proteomes" id="UP000001055">
    <property type="component" value="Unassembled WGS sequence"/>
</dbReference>